<dbReference type="InterPro" id="IPR002000">
    <property type="entry name" value="Lysosome-assoc_membr_glycop"/>
</dbReference>
<evidence type="ECO:0000256" key="21">
    <source>
        <dbReference type="SAM" id="MobiDB-lite"/>
    </source>
</evidence>
<evidence type="ECO:0000256" key="16">
    <source>
        <dbReference type="ARBA" id="ARBA00060358"/>
    </source>
</evidence>
<dbReference type="FunFam" id="2.40.160.110:FF:000006">
    <property type="entry name" value="Lysosome-associated membrane glycoprotein 3"/>
    <property type="match status" value="1"/>
</dbReference>
<proteinExistence type="inferred from homology"/>
<dbReference type="PROSITE" id="PS51407">
    <property type="entry name" value="LAMP_3"/>
    <property type="match status" value="1"/>
</dbReference>
<evidence type="ECO:0000256" key="19">
    <source>
        <dbReference type="ARBA" id="ARBA00078255"/>
    </source>
</evidence>
<keyword evidence="6" id="KW-0732">Signal</keyword>
<evidence type="ECO:0000256" key="2">
    <source>
        <dbReference type="ARBA" id="ARBA00004241"/>
    </source>
</evidence>
<evidence type="ECO:0000256" key="11">
    <source>
        <dbReference type="ARBA" id="ARBA00023136"/>
    </source>
</evidence>
<dbReference type="AlphaFoldDB" id="H0WGX6"/>
<keyword evidence="8" id="KW-0391">Immunity</keyword>
<reference evidence="24" key="2">
    <citation type="submission" date="2025-08" db="UniProtKB">
        <authorList>
            <consortium name="Ensembl"/>
        </authorList>
    </citation>
    <scope>IDENTIFICATION</scope>
</reference>
<keyword evidence="12 20" id="KW-1015">Disulfide bond</keyword>
<dbReference type="PRINTS" id="PR00336">
    <property type="entry name" value="LYSASSOCTDMP"/>
</dbReference>
<evidence type="ECO:0000256" key="20">
    <source>
        <dbReference type="PROSITE-ProRule" id="PRU00740"/>
    </source>
</evidence>
<dbReference type="InParanoid" id="H0WGX6"/>
<dbReference type="PANTHER" id="PTHR11506:SF30">
    <property type="entry name" value="LYSOSOME-ASSOCIATED MEMBRANE GLYCOPROTEIN 3"/>
    <property type="match status" value="1"/>
</dbReference>
<evidence type="ECO:0000256" key="5">
    <source>
        <dbReference type="ARBA" id="ARBA00022692"/>
    </source>
</evidence>
<evidence type="ECO:0000256" key="18">
    <source>
        <dbReference type="ARBA" id="ARBA00074382"/>
    </source>
</evidence>
<evidence type="ECO:0000256" key="22">
    <source>
        <dbReference type="SAM" id="Phobius"/>
    </source>
</evidence>
<evidence type="ECO:0000256" key="12">
    <source>
        <dbReference type="ARBA" id="ARBA00023157"/>
    </source>
</evidence>
<dbReference type="GeneTree" id="ENSGT00950000182899"/>
<protein>
    <recommendedName>
        <fullName evidence="18">Lysosome-associated membrane glycoprotein 3</fullName>
    </recommendedName>
    <alternativeName>
        <fullName evidence="19">DC-lysosome-associated membrane glycoprotein</fullName>
    </alternativeName>
</protein>
<accession>H0WGX6</accession>
<feature type="domain" description="Lysosome-associated membrane glycoprotein 2-like luminal" evidence="23">
    <location>
        <begin position="208"/>
        <end position="350"/>
    </location>
</feature>
<dbReference type="EMBL" id="AAQR03159511">
    <property type="status" value="NOT_ANNOTATED_CDS"/>
    <property type="molecule type" value="Genomic_DNA"/>
</dbReference>
<keyword evidence="11 20" id="KW-0472">Membrane</keyword>
<dbReference type="OMA" id="QLLFVNM"/>
<evidence type="ECO:0000256" key="10">
    <source>
        <dbReference type="ARBA" id="ARBA00023130"/>
    </source>
</evidence>
<comment type="subunit">
    <text evidence="17">Monomer. Interacts with FURIN.</text>
</comment>
<evidence type="ECO:0000256" key="3">
    <source>
        <dbReference type="ARBA" id="ARBA00004352"/>
    </source>
</evidence>
<evidence type="ECO:0000313" key="24">
    <source>
        <dbReference type="Ensembl" id="ENSOGAP00000000595.2"/>
    </source>
</evidence>
<evidence type="ECO:0000256" key="6">
    <source>
        <dbReference type="ARBA" id="ARBA00022729"/>
    </source>
</evidence>
<dbReference type="InterPro" id="IPR048528">
    <property type="entry name" value="Lamp2-like_luminal"/>
</dbReference>
<evidence type="ECO:0000256" key="14">
    <source>
        <dbReference type="ARBA" id="ARBA00023228"/>
    </source>
</evidence>
<dbReference type="Gene3D" id="2.40.160.110">
    <property type="match status" value="1"/>
</dbReference>
<feature type="compositionally biased region" description="Polar residues" evidence="21">
    <location>
        <begin position="159"/>
        <end position="175"/>
    </location>
</feature>
<keyword evidence="10" id="KW-1064">Adaptive immunity</keyword>
<dbReference type="EMBL" id="AAQR03159510">
    <property type="status" value="NOT_ANNOTATED_CDS"/>
    <property type="molecule type" value="Genomic_DNA"/>
</dbReference>
<comment type="subcellular location">
    <subcellularLocation>
        <location evidence="2">Cell surface</location>
    </subcellularLocation>
    <subcellularLocation>
        <location evidence="4">Cytoplasmic vesicle membrane</location>
        <topology evidence="4">Single-pass type I membrane protein</topology>
    </subcellularLocation>
    <subcellularLocation>
        <location evidence="1">Early endosome membrane</location>
        <topology evidence="1">Single-pass type I membrane protein</topology>
    </subcellularLocation>
    <subcellularLocation>
        <location evidence="3 20">Lysosome membrane</location>
        <topology evidence="3 20">Single-pass type I membrane protein</topology>
    </subcellularLocation>
</comment>
<dbReference type="EMBL" id="AAQR03159512">
    <property type="status" value="NOT_ANNOTATED_CDS"/>
    <property type="molecule type" value="Genomic_DNA"/>
</dbReference>
<dbReference type="STRING" id="30611.ENSOGAP00000000595"/>
<evidence type="ECO:0000256" key="7">
    <source>
        <dbReference type="ARBA" id="ARBA00022753"/>
    </source>
</evidence>
<dbReference type="Proteomes" id="UP000005225">
    <property type="component" value="Unassembled WGS sequence"/>
</dbReference>
<keyword evidence="14 20" id="KW-0458">Lysosome</keyword>
<dbReference type="GO" id="GO:0005886">
    <property type="term" value="C:plasma membrane"/>
    <property type="evidence" value="ECO:0007669"/>
    <property type="project" value="TreeGrafter"/>
</dbReference>
<dbReference type="FunCoup" id="H0WGX6">
    <property type="interactions" value="444"/>
</dbReference>
<evidence type="ECO:0000256" key="13">
    <source>
        <dbReference type="ARBA" id="ARBA00023180"/>
    </source>
</evidence>
<comment type="caution">
    <text evidence="20">Lacks conserved residue(s) required for the propagation of feature annotation.</text>
</comment>
<evidence type="ECO:0000256" key="8">
    <source>
        <dbReference type="ARBA" id="ARBA00022859"/>
    </source>
</evidence>
<feature type="compositionally biased region" description="Polar residues" evidence="21">
    <location>
        <begin position="121"/>
        <end position="148"/>
    </location>
</feature>
<comment type="similarity">
    <text evidence="20">Belongs to the LAMP family.</text>
</comment>
<feature type="region of interest" description="Disordered" evidence="21">
    <location>
        <begin position="121"/>
        <end position="204"/>
    </location>
</feature>
<dbReference type="PANTHER" id="PTHR11506">
    <property type="entry name" value="LYSOSOME-ASSOCIATED MEMBRANE GLYCOPROTEIN"/>
    <property type="match status" value="1"/>
</dbReference>
<dbReference type="GO" id="GO:0031901">
    <property type="term" value="C:early endosome membrane"/>
    <property type="evidence" value="ECO:0007669"/>
    <property type="project" value="UniProtKB-SubCell"/>
</dbReference>
<dbReference type="eggNOG" id="KOG4818">
    <property type="taxonomic scope" value="Eukaryota"/>
</dbReference>
<comment type="function">
    <text evidence="16">Lysosomal membrane glycoprotein which plays a role in the unfolded protein response (UPR) that contributes to protein degradation and cell survival during proteasomal dysfunction. Plays a role in the process of fusion of the lysosome with the autophagosome, thereby modulating the autophagic process. Promotes hepatocellular lipogenesis through activation of the PI3K/Akt pathway. May also play a role in dendritic cell function and in adaptive immunity.</text>
</comment>
<organism evidence="24 25">
    <name type="scientific">Otolemur garnettii</name>
    <name type="common">Small-eared galago</name>
    <name type="synonym">Garnett's greater bushbaby</name>
    <dbReference type="NCBI Taxonomy" id="30611"/>
    <lineage>
        <taxon>Eukaryota</taxon>
        <taxon>Metazoa</taxon>
        <taxon>Chordata</taxon>
        <taxon>Craniata</taxon>
        <taxon>Vertebrata</taxon>
        <taxon>Euteleostomi</taxon>
        <taxon>Mammalia</taxon>
        <taxon>Eutheria</taxon>
        <taxon>Euarchontoglires</taxon>
        <taxon>Primates</taxon>
        <taxon>Strepsirrhini</taxon>
        <taxon>Lorisiformes</taxon>
        <taxon>Galagidae</taxon>
        <taxon>Otolemur</taxon>
    </lineage>
</organism>
<keyword evidence="5 20" id="KW-0812">Transmembrane</keyword>
<evidence type="ECO:0000256" key="17">
    <source>
        <dbReference type="ARBA" id="ARBA00063533"/>
    </source>
</evidence>
<feature type="disulfide bond" evidence="20">
    <location>
        <begin position="323"/>
        <end position="360"/>
    </location>
</feature>
<dbReference type="Pfam" id="PF01299">
    <property type="entry name" value="Lamp2-like_luminal"/>
    <property type="match status" value="1"/>
</dbReference>
<evidence type="ECO:0000313" key="25">
    <source>
        <dbReference type="Proteomes" id="UP000005225"/>
    </source>
</evidence>
<dbReference type="HOGENOM" id="CLU_057804_0_0_1"/>
<dbReference type="GO" id="GO:0072594">
    <property type="term" value="P:establishment of protein localization to organelle"/>
    <property type="evidence" value="ECO:0007669"/>
    <property type="project" value="TreeGrafter"/>
</dbReference>
<name>H0WGX6_OTOGA</name>
<gene>
    <name evidence="24" type="primary">LAMP3</name>
</gene>
<dbReference type="GO" id="GO:0009986">
    <property type="term" value="C:cell surface"/>
    <property type="evidence" value="ECO:0007669"/>
    <property type="project" value="UniProtKB-SubCell"/>
</dbReference>
<dbReference type="Ensembl" id="ENSOGAT00000000661.2">
    <property type="protein sequence ID" value="ENSOGAP00000000595.2"/>
    <property type="gene ID" value="ENSOGAG00000000661.2"/>
</dbReference>
<dbReference type="GO" id="GO:0005765">
    <property type="term" value="C:lysosomal membrane"/>
    <property type="evidence" value="ECO:0007669"/>
    <property type="project" value="UniProtKB-SubCell"/>
</dbReference>
<keyword evidence="25" id="KW-1185">Reference proteome</keyword>
<keyword evidence="13" id="KW-0325">Glycoprotein</keyword>
<keyword evidence="9 22" id="KW-1133">Transmembrane helix</keyword>
<reference evidence="24" key="3">
    <citation type="submission" date="2025-09" db="UniProtKB">
        <authorList>
            <consortium name="Ensembl"/>
        </authorList>
    </citation>
    <scope>IDENTIFICATION</scope>
</reference>
<feature type="transmembrane region" description="Helical" evidence="22">
    <location>
        <begin position="366"/>
        <end position="385"/>
    </location>
</feature>
<evidence type="ECO:0000256" key="9">
    <source>
        <dbReference type="ARBA" id="ARBA00022989"/>
    </source>
</evidence>
<evidence type="ECO:0000256" key="1">
    <source>
        <dbReference type="ARBA" id="ARBA00004158"/>
    </source>
</evidence>
<feature type="compositionally biased region" description="Low complexity" evidence="21">
    <location>
        <begin position="149"/>
        <end position="158"/>
    </location>
</feature>
<evidence type="ECO:0000256" key="15">
    <source>
        <dbReference type="ARBA" id="ARBA00023329"/>
    </source>
</evidence>
<evidence type="ECO:0000256" key="4">
    <source>
        <dbReference type="ARBA" id="ARBA00004358"/>
    </source>
</evidence>
<sequence length="400" mass="42435">IIAIIHASSALFNQLSVITSDGCQTGAKAFSETRVHLQPTVAKPSLLQPTGQVTHGTPIARSKDGHNTSRMAATVKTPTTSQVTTKNAPSTSPNVHTLITTQAIANNSHTAAPVSADTLGTISASHSQPPSITPPVRTTGTNPSAVSCTTGQTTTLSTASHKSTTSQKPIQSTHAPETPTRAHNATQTASPAPTAPGPTLAPKPSAARIGTYQVLNGSKLCIKAEMGIQLIVRDKQSVLSPQRYFNIEPNATHTSGNCGFQKSNLLLNFQGGFVNLTFTKDEKSYYINEVGASLTVSNPEIIYRGLKSGMVMFETVLGHSFRCVSEQSLQLSAQFQLQTMNVQLQAFDFEDDRFGNVDECSSDYTIALPVIGGVVVGLILLGMGVNKIRLKCQSSGYQRI</sequence>
<reference evidence="25" key="1">
    <citation type="submission" date="2011-03" db="EMBL/GenBank/DDBJ databases">
        <title>Version 3 of the genome sequence of Otolemur garnettii (Bushbaby).</title>
        <authorList>
            <consortium name="The Broad Institute Genome Sequencing Platform"/>
            <person name="Di Palma F."/>
            <person name="Johnson J."/>
            <person name="Lander E.S."/>
            <person name="Lindblad-Toh K."/>
            <person name="Jaffe D.B."/>
            <person name="Gnerre S."/>
            <person name="MacCallum I."/>
            <person name="Przybylski D."/>
            <person name="Ribeiro F.J."/>
            <person name="Burton J.N."/>
            <person name="Walker B.J."/>
            <person name="Sharpe T."/>
            <person name="Hall G."/>
        </authorList>
    </citation>
    <scope>NUCLEOTIDE SEQUENCE [LARGE SCALE GENOMIC DNA]</scope>
</reference>
<evidence type="ECO:0000259" key="23">
    <source>
        <dbReference type="Pfam" id="PF01299"/>
    </source>
</evidence>
<keyword evidence="15" id="KW-0968">Cytoplasmic vesicle</keyword>
<dbReference type="GO" id="GO:0002250">
    <property type="term" value="P:adaptive immune response"/>
    <property type="evidence" value="ECO:0007669"/>
    <property type="project" value="UniProtKB-KW"/>
</dbReference>
<dbReference type="GO" id="GO:0031902">
    <property type="term" value="C:late endosome membrane"/>
    <property type="evidence" value="ECO:0007669"/>
    <property type="project" value="TreeGrafter"/>
</dbReference>
<keyword evidence="7" id="KW-0967">Endosome</keyword>